<sequence length="190" mass="21389">MSNLLKDWKIKEIPTRQEEKESSKNRSTLSLNILKYENSTEAAAYSYEDDDETEAAYNALDGKKGKLVPGKSKKWKKQILYDPYAPPFDFPRQQSSDENVKPEISRFKASQKLLNCNKVSTASKQQQSSSGTKRPAGKDGKDLKKSKTTKDEKQSNDPKNPGSANDRKKNKKDESLDGNGVGSLYYTKIL</sequence>
<name>A0A914P780_9BILA</name>
<feature type="region of interest" description="Disordered" evidence="1">
    <location>
        <begin position="83"/>
        <end position="190"/>
    </location>
</feature>
<feature type="compositionally biased region" description="Polar residues" evidence="1">
    <location>
        <begin position="112"/>
        <end position="132"/>
    </location>
</feature>
<accession>A0A914P780</accession>
<reference evidence="3" key="1">
    <citation type="submission" date="2022-11" db="UniProtKB">
        <authorList>
            <consortium name="WormBaseParasite"/>
        </authorList>
    </citation>
    <scope>IDENTIFICATION</scope>
</reference>
<feature type="compositionally biased region" description="Basic and acidic residues" evidence="1">
    <location>
        <begin position="165"/>
        <end position="175"/>
    </location>
</feature>
<evidence type="ECO:0000313" key="3">
    <source>
        <dbReference type="WBParaSite" id="PDA_v2.g10552.t1"/>
    </source>
</evidence>
<evidence type="ECO:0000313" key="2">
    <source>
        <dbReference type="Proteomes" id="UP000887578"/>
    </source>
</evidence>
<feature type="compositionally biased region" description="Basic and acidic residues" evidence="1">
    <location>
        <begin position="136"/>
        <end position="156"/>
    </location>
</feature>
<proteinExistence type="predicted"/>
<protein>
    <submittedName>
        <fullName evidence="3">Uncharacterized protein</fullName>
    </submittedName>
</protein>
<keyword evidence="2" id="KW-1185">Reference proteome</keyword>
<dbReference type="AlphaFoldDB" id="A0A914P780"/>
<dbReference type="Proteomes" id="UP000887578">
    <property type="component" value="Unplaced"/>
</dbReference>
<dbReference type="WBParaSite" id="PDA_v2.g10552.t1">
    <property type="protein sequence ID" value="PDA_v2.g10552.t1"/>
    <property type="gene ID" value="PDA_v2.g10552"/>
</dbReference>
<organism evidence="2 3">
    <name type="scientific">Panagrolaimus davidi</name>
    <dbReference type="NCBI Taxonomy" id="227884"/>
    <lineage>
        <taxon>Eukaryota</taxon>
        <taxon>Metazoa</taxon>
        <taxon>Ecdysozoa</taxon>
        <taxon>Nematoda</taxon>
        <taxon>Chromadorea</taxon>
        <taxon>Rhabditida</taxon>
        <taxon>Tylenchina</taxon>
        <taxon>Panagrolaimomorpha</taxon>
        <taxon>Panagrolaimoidea</taxon>
        <taxon>Panagrolaimidae</taxon>
        <taxon>Panagrolaimus</taxon>
    </lineage>
</organism>
<evidence type="ECO:0000256" key="1">
    <source>
        <dbReference type="SAM" id="MobiDB-lite"/>
    </source>
</evidence>